<dbReference type="InterPro" id="IPR029463">
    <property type="entry name" value="Lys_MEP"/>
</dbReference>
<dbReference type="EMBL" id="KN824336">
    <property type="protein sequence ID" value="KIM23518.1"/>
    <property type="molecule type" value="Genomic_DNA"/>
</dbReference>
<accession>A0A0C2WAR9</accession>
<reference evidence="3" key="2">
    <citation type="submission" date="2015-01" db="EMBL/GenBank/DDBJ databases">
        <title>Evolutionary Origins and Diversification of the Mycorrhizal Mutualists.</title>
        <authorList>
            <consortium name="DOE Joint Genome Institute"/>
            <consortium name="Mycorrhizal Genomics Consortium"/>
            <person name="Kohler A."/>
            <person name="Kuo A."/>
            <person name="Nagy L.G."/>
            <person name="Floudas D."/>
            <person name="Copeland A."/>
            <person name="Barry K.W."/>
            <person name="Cichocki N."/>
            <person name="Veneault-Fourrey C."/>
            <person name="LaButti K."/>
            <person name="Lindquist E.A."/>
            <person name="Lipzen A."/>
            <person name="Lundell T."/>
            <person name="Morin E."/>
            <person name="Murat C."/>
            <person name="Riley R."/>
            <person name="Ohm R."/>
            <person name="Sun H."/>
            <person name="Tunlid A."/>
            <person name="Henrissat B."/>
            <person name="Grigoriev I.V."/>
            <person name="Hibbett D.S."/>
            <person name="Martin F."/>
        </authorList>
    </citation>
    <scope>NUCLEOTIDE SEQUENCE [LARGE SCALE GENOMIC DNA]</scope>
    <source>
        <strain evidence="3">MAFF 305830</strain>
    </source>
</reference>
<dbReference type="STRING" id="933852.A0A0C2WAR9"/>
<evidence type="ECO:0000259" key="1">
    <source>
        <dbReference type="SMART" id="SM01351"/>
    </source>
</evidence>
<reference evidence="2 3" key="1">
    <citation type="submission" date="2014-04" db="EMBL/GenBank/DDBJ databases">
        <authorList>
            <consortium name="DOE Joint Genome Institute"/>
            <person name="Kuo A."/>
            <person name="Zuccaro A."/>
            <person name="Kohler A."/>
            <person name="Nagy L.G."/>
            <person name="Floudas D."/>
            <person name="Copeland A."/>
            <person name="Barry K.W."/>
            <person name="Cichocki N."/>
            <person name="Veneault-Fourrey C."/>
            <person name="LaButti K."/>
            <person name="Lindquist E.A."/>
            <person name="Lipzen A."/>
            <person name="Lundell T."/>
            <person name="Morin E."/>
            <person name="Murat C."/>
            <person name="Sun H."/>
            <person name="Tunlid A."/>
            <person name="Henrissat B."/>
            <person name="Grigoriev I.V."/>
            <person name="Hibbett D.S."/>
            <person name="Martin F."/>
            <person name="Nordberg H.P."/>
            <person name="Cantor M.N."/>
            <person name="Hua S.X."/>
        </authorList>
    </citation>
    <scope>NUCLEOTIDE SEQUENCE [LARGE SCALE GENOMIC DNA]</scope>
    <source>
        <strain evidence="2 3">MAFF 305830</strain>
    </source>
</reference>
<dbReference type="SMART" id="SM01351">
    <property type="entry name" value="Aspzincin_M35"/>
    <property type="match status" value="1"/>
</dbReference>
<dbReference type="GO" id="GO:0004222">
    <property type="term" value="F:metalloendopeptidase activity"/>
    <property type="evidence" value="ECO:0007669"/>
    <property type="project" value="InterPro"/>
</dbReference>
<dbReference type="AlphaFoldDB" id="A0A0C2WAR9"/>
<dbReference type="Pfam" id="PF14521">
    <property type="entry name" value="Aspzincin_M35"/>
    <property type="match status" value="1"/>
</dbReference>
<dbReference type="Proteomes" id="UP000054097">
    <property type="component" value="Unassembled WGS sequence"/>
</dbReference>
<gene>
    <name evidence="2" type="ORF">M408DRAFT_262997</name>
</gene>
<feature type="domain" description="Lysine-specific metallo-endopeptidase" evidence="1">
    <location>
        <begin position="2"/>
        <end position="132"/>
    </location>
</feature>
<sequence length="138" mass="15130">MRKSTSSSRQMLTRCATRLGSVPSSRPIHDRVLDHYGKIRKSDLKTYTFDCECTEGSDVFAYVLPDEFGHVHLCNLAGTDSKAGRIVHESFHFTLNGGTKDLAYGQTRAQALAVSNSTGATMNADSYEYFAENSPALA</sequence>
<dbReference type="InterPro" id="IPR024079">
    <property type="entry name" value="MetalloPept_cat_dom_sf"/>
</dbReference>
<dbReference type="SUPFAM" id="SSF55486">
    <property type="entry name" value="Metalloproteases ('zincins'), catalytic domain"/>
    <property type="match status" value="1"/>
</dbReference>
<name>A0A0C2WAR9_SERVB</name>
<organism evidence="2 3">
    <name type="scientific">Serendipita vermifera MAFF 305830</name>
    <dbReference type="NCBI Taxonomy" id="933852"/>
    <lineage>
        <taxon>Eukaryota</taxon>
        <taxon>Fungi</taxon>
        <taxon>Dikarya</taxon>
        <taxon>Basidiomycota</taxon>
        <taxon>Agaricomycotina</taxon>
        <taxon>Agaricomycetes</taxon>
        <taxon>Sebacinales</taxon>
        <taxon>Serendipitaceae</taxon>
        <taxon>Serendipita</taxon>
    </lineage>
</organism>
<dbReference type="OrthoDB" id="412874at2759"/>
<dbReference type="Gene3D" id="3.40.390.10">
    <property type="entry name" value="Collagenase (Catalytic Domain)"/>
    <property type="match status" value="1"/>
</dbReference>
<evidence type="ECO:0000313" key="3">
    <source>
        <dbReference type="Proteomes" id="UP000054097"/>
    </source>
</evidence>
<protein>
    <recommendedName>
        <fullName evidence="1">Lysine-specific metallo-endopeptidase domain-containing protein</fullName>
    </recommendedName>
</protein>
<dbReference type="HOGENOM" id="CLU_103873_1_1_1"/>
<evidence type="ECO:0000313" key="2">
    <source>
        <dbReference type="EMBL" id="KIM23518.1"/>
    </source>
</evidence>
<proteinExistence type="predicted"/>
<keyword evidence="3" id="KW-1185">Reference proteome</keyword>